<proteinExistence type="inferred from homology"/>
<dbReference type="GO" id="GO:0009432">
    <property type="term" value="P:SOS response"/>
    <property type="evidence" value="ECO:0007669"/>
    <property type="project" value="UniProtKB-UniRule"/>
</dbReference>
<evidence type="ECO:0000256" key="6">
    <source>
        <dbReference type="HAMAP-Rule" id="MF_00203"/>
    </source>
</evidence>
<dbReference type="InterPro" id="IPR050066">
    <property type="entry name" value="UvrABC_protein_C"/>
</dbReference>
<dbReference type="Pfam" id="PF22920">
    <property type="entry name" value="UvrC_RNaseH"/>
    <property type="match status" value="1"/>
</dbReference>
<dbReference type="Gene3D" id="3.40.1440.10">
    <property type="entry name" value="GIY-YIG endonuclease"/>
    <property type="match status" value="1"/>
</dbReference>
<dbReference type="Gene3D" id="1.10.150.20">
    <property type="entry name" value="5' to 3' exonuclease, C-terminal subdomain"/>
    <property type="match status" value="1"/>
</dbReference>
<dbReference type="InterPro" id="IPR038476">
    <property type="entry name" value="UvrC_RNase_H_dom_sf"/>
</dbReference>
<dbReference type="InterPro" id="IPR004791">
    <property type="entry name" value="UvrC"/>
</dbReference>
<dbReference type="SUPFAM" id="SSF82771">
    <property type="entry name" value="GIY-YIG endonuclease"/>
    <property type="match status" value="1"/>
</dbReference>
<dbReference type="GO" id="GO:0009381">
    <property type="term" value="F:excinuclease ABC activity"/>
    <property type="evidence" value="ECO:0007669"/>
    <property type="project" value="UniProtKB-UniRule"/>
</dbReference>
<dbReference type="InterPro" id="IPR035901">
    <property type="entry name" value="GIY-YIG_endonuc_sf"/>
</dbReference>
<protein>
    <recommendedName>
        <fullName evidence="6">UvrABC system protein C</fullName>
        <shortName evidence="6">Protein UvrC</shortName>
    </recommendedName>
    <alternativeName>
        <fullName evidence="6">Excinuclease ABC subunit C</fullName>
    </alternativeName>
</protein>
<evidence type="ECO:0000259" key="9">
    <source>
        <dbReference type="PROSITE" id="PS50151"/>
    </source>
</evidence>
<dbReference type="PROSITE" id="PS50151">
    <property type="entry name" value="UVR"/>
    <property type="match status" value="1"/>
</dbReference>
<dbReference type="PROSITE" id="PS50165">
    <property type="entry name" value="UVRC"/>
    <property type="match status" value="1"/>
</dbReference>
<dbReference type="GO" id="GO:0009380">
    <property type="term" value="C:excinuclease repair complex"/>
    <property type="evidence" value="ECO:0007669"/>
    <property type="project" value="InterPro"/>
</dbReference>
<feature type="domain" description="UVR" evidence="9">
    <location>
        <begin position="208"/>
        <end position="243"/>
    </location>
</feature>
<evidence type="ECO:0000256" key="2">
    <source>
        <dbReference type="ARBA" id="ARBA00022763"/>
    </source>
</evidence>
<dbReference type="InterPro" id="IPR010994">
    <property type="entry name" value="RuvA_2-like"/>
</dbReference>
<feature type="domain" description="GIY-YIG" evidence="10">
    <location>
        <begin position="16"/>
        <end position="95"/>
    </location>
</feature>
<dbReference type="PROSITE" id="PS50164">
    <property type="entry name" value="GIY_YIG"/>
    <property type="match status" value="1"/>
</dbReference>
<keyword evidence="4 6" id="KW-0267">Excision nuclease</keyword>
<dbReference type="InterPro" id="IPR001943">
    <property type="entry name" value="UVR_dom"/>
</dbReference>
<evidence type="ECO:0000259" key="11">
    <source>
        <dbReference type="PROSITE" id="PS50165"/>
    </source>
</evidence>
<dbReference type="SMART" id="SM00465">
    <property type="entry name" value="GIYc"/>
    <property type="match status" value="1"/>
</dbReference>
<dbReference type="EMBL" id="PDJK01000001">
    <property type="protein sequence ID" value="PFG56661.1"/>
    <property type="molecule type" value="Genomic_DNA"/>
</dbReference>
<dbReference type="RefSeq" id="WP_098509397.1">
    <property type="nucleotide sequence ID" value="NZ_JBIAKZ010000001.1"/>
</dbReference>
<dbReference type="HAMAP" id="MF_00203">
    <property type="entry name" value="UvrC"/>
    <property type="match status" value="1"/>
</dbReference>
<dbReference type="NCBIfam" id="TIGR00194">
    <property type="entry name" value="uvrC"/>
    <property type="match status" value="1"/>
</dbReference>
<dbReference type="InterPro" id="IPR003583">
    <property type="entry name" value="Hlx-hairpin-Hlx_DNA-bd_motif"/>
</dbReference>
<evidence type="ECO:0000256" key="7">
    <source>
        <dbReference type="SAM" id="Coils"/>
    </source>
</evidence>
<dbReference type="Pfam" id="PF14520">
    <property type="entry name" value="HHH_5"/>
    <property type="match status" value="1"/>
</dbReference>
<evidence type="ECO:0000256" key="5">
    <source>
        <dbReference type="ARBA" id="ARBA00023204"/>
    </source>
</evidence>
<feature type="coiled-coil region" evidence="7">
    <location>
        <begin position="204"/>
        <end position="231"/>
    </location>
</feature>
<keyword evidence="1 6" id="KW-0963">Cytoplasm</keyword>
<dbReference type="InterPro" id="IPR047296">
    <property type="entry name" value="GIY-YIG_UvrC_Cho"/>
</dbReference>
<dbReference type="InterPro" id="IPR036876">
    <property type="entry name" value="UVR_dom_sf"/>
</dbReference>
<dbReference type="SUPFAM" id="SSF47781">
    <property type="entry name" value="RuvA domain 2-like"/>
    <property type="match status" value="1"/>
</dbReference>
<keyword evidence="2 6" id="KW-0227">DNA damage</keyword>
<dbReference type="Pfam" id="PF01541">
    <property type="entry name" value="GIY-YIG"/>
    <property type="match status" value="1"/>
</dbReference>
<dbReference type="InterPro" id="IPR001162">
    <property type="entry name" value="UvrC_RNase_H_dom"/>
</dbReference>
<feature type="region of interest" description="Disordered" evidence="8">
    <location>
        <begin position="476"/>
        <end position="503"/>
    </location>
</feature>
<dbReference type="Pfam" id="PF08459">
    <property type="entry name" value="UvrC_RNaseH_dom"/>
    <property type="match status" value="1"/>
</dbReference>
<dbReference type="GO" id="GO:0003677">
    <property type="term" value="F:DNA binding"/>
    <property type="evidence" value="ECO:0007669"/>
    <property type="project" value="UniProtKB-UniRule"/>
</dbReference>
<dbReference type="Gene3D" id="3.30.420.340">
    <property type="entry name" value="UvrC, RNAse H endonuclease domain"/>
    <property type="match status" value="1"/>
</dbReference>
<evidence type="ECO:0000313" key="12">
    <source>
        <dbReference type="EMBL" id="PFG56661.1"/>
    </source>
</evidence>
<dbReference type="NCBIfam" id="NF001824">
    <property type="entry name" value="PRK00558.1-5"/>
    <property type="match status" value="1"/>
</dbReference>
<comment type="subunit">
    <text evidence="6">Interacts with UvrB in an incision complex.</text>
</comment>
<comment type="similarity">
    <text evidence="6">Belongs to the UvrC family.</text>
</comment>
<evidence type="ECO:0000313" key="13">
    <source>
        <dbReference type="Proteomes" id="UP000243542"/>
    </source>
</evidence>
<keyword evidence="3 6" id="KW-0228">DNA excision</keyword>
<comment type="function">
    <text evidence="6">The UvrABC repair system catalyzes the recognition and processing of DNA lesions. UvrC both incises the 5' and 3' sides of the lesion. The N-terminal half is responsible for the 3' incision and the C-terminal half is responsible for the 5' incision.</text>
</comment>
<dbReference type="SMART" id="SM00278">
    <property type="entry name" value="HhH1"/>
    <property type="match status" value="2"/>
</dbReference>
<dbReference type="AlphaFoldDB" id="A0A2A9G174"/>
<dbReference type="Proteomes" id="UP000243542">
    <property type="component" value="Unassembled WGS sequence"/>
</dbReference>
<accession>A0A2A9G174</accession>
<dbReference type="InterPro" id="IPR000305">
    <property type="entry name" value="GIY-YIG_endonuc"/>
</dbReference>
<keyword evidence="5 6" id="KW-0234">DNA repair</keyword>
<comment type="subcellular location">
    <subcellularLocation>
        <location evidence="6">Cytoplasm</location>
    </subcellularLocation>
</comment>
<dbReference type="SUPFAM" id="SSF46600">
    <property type="entry name" value="C-terminal UvrC-binding domain of UvrB"/>
    <property type="match status" value="1"/>
</dbReference>
<evidence type="ECO:0000256" key="4">
    <source>
        <dbReference type="ARBA" id="ARBA00022881"/>
    </source>
</evidence>
<keyword evidence="6" id="KW-0742">SOS response</keyword>
<comment type="caution">
    <text evidence="12">The sequence shown here is derived from an EMBL/GenBank/DDBJ whole genome shotgun (WGS) entry which is preliminary data.</text>
</comment>
<dbReference type="GO" id="GO:0006289">
    <property type="term" value="P:nucleotide-excision repair"/>
    <property type="evidence" value="ECO:0007669"/>
    <property type="project" value="UniProtKB-UniRule"/>
</dbReference>
<dbReference type="CDD" id="cd10434">
    <property type="entry name" value="GIY-YIG_UvrC_Cho"/>
    <property type="match status" value="1"/>
</dbReference>
<dbReference type="GO" id="GO:0005737">
    <property type="term" value="C:cytoplasm"/>
    <property type="evidence" value="ECO:0007669"/>
    <property type="project" value="UniProtKB-SubCell"/>
</dbReference>
<keyword evidence="13" id="KW-1185">Reference proteome</keyword>
<dbReference type="Pfam" id="PF02151">
    <property type="entry name" value="UVR"/>
    <property type="match status" value="1"/>
</dbReference>
<evidence type="ECO:0000256" key="3">
    <source>
        <dbReference type="ARBA" id="ARBA00022769"/>
    </source>
</evidence>
<reference evidence="12 13" key="1">
    <citation type="submission" date="2017-10" db="EMBL/GenBank/DDBJ databases">
        <title>Sequencing the genomes of 1000 actinobacteria strains.</title>
        <authorList>
            <person name="Klenk H.-P."/>
        </authorList>
    </citation>
    <scope>NUCLEOTIDE SEQUENCE [LARGE SCALE GENOMIC DNA]</scope>
    <source>
        <strain evidence="12 13">DSM 46092</strain>
    </source>
</reference>
<evidence type="ECO:0000256" key="8">
    <source>
        <dbReference type="SAM" id="MobiDB-lite"/>
    </source>
</evidence>
<dbReference type="PANTHER" id="PTHR30562">
    <property type="entry name" value="UVRC/OXIDOREDUCTASE"/>
    <property type="match status" value="1"/>
</dbReference>
<dbReference type="Gene3D" id="4.10.860.10">
    <property type="entry name" value="UVR domain"/>
    <property type="match status" value="1"/>
</dbReference>
<name>A0A2A9G174_9PSEU</name>
<sequence length="662" mass="73186">MADPTTYRPKPGSIPDAPGVYKFRDAGKRVVYVGKAKSLRSRLNSYFADLSGLHPRTRQMVTTAASVEWTVVATEVEALQLEYNWIKEFDPRFNVRYRDDKSYPVLAVTLGEEFPRLHVYRGARKKGVRYFGPYSHAWAIRETLDLLLRVFPARTCSAGVFRRHGQIGRPCLLGYIEKCSAPCVGRVSAAEHRAIVEDFCDFLAGRTEAMVKRLEREMAEASQDLEFERAARLRDDLGALRRAMEKQAVVFGDGTDADVVAFAHDELEAAVQVFHVRGGRVRGQRGWVIDKAEEMDVPALVDHFLTQFYGEESDRAGRDEPDAGPVVPREVLVPELPADAEAVAEWLSGLRGSRVRLRVAQRGDKKALAETVQRNAAEAFTQHKLRRAGDLTARSAALQELQDFLALDSAPLRIECIDISHIQGSDVVASLVVFEDGLPRKSEYRKFALREAAAEGDVASIAEVVRRRFHRYLKETAAEPESGDEAGEAAEPVRAGIDPETGRPRKFAYPPNLLVVDGAGPQATAAADVLAELGITDIAVAGLAKRLEEVWLPGDPDPVILPRTSDALYLLQRLRDEAHRFAIRYHREKRAKRMQTSELDSVPGLGQARRTALIKHFGSVKKVKQARVEEIEAVPGFGRRTAEAVVAALTGESGTAAGEQGP</sequence>
<evidence type="ECO:0000259" key="10">
    <source>
        <dbReference type="PROSITE" id="PS50164"/>
    </source>
</evidence>
<keyword evidence="7" id="KW-0175">Coiled coil</keyword>
<organism evidence="12 13">
    <name type="scientific">Amycolatopsis sulphurea</name>
    <dbReference type="NCBI Taxonomy" id="76022"/>
    <lineage>
        <taxon>Bacteria</taxon>
        <taxon>Bacillati</taxon>
        <taxon>Actinomycetota</taxon>
        <taxon>Actinomycetes</taxon>
        <taxon>Pseudonocardiales</taxon>
        <taxon>Pseudonocardiaceae</taxon>
        <taxon>Amycolatopsis</taxon>
    </lineage>
</organism>
<feature type="domain" description="UvrC family homology region profile" evidence="11">
    <location>
        <begin position="259"/>
        <end position="530"/>
    </location>
</feature>
<gene>
    <name evidence="6" type="primary">uvrC</name>
    <name evidence="12" type="ORF">ATK36_0181</name>
</gene>
<dbReference type="PANTHER" id="PTHR30562:SF1">
    <property type="entry name" value="UVRABC SYSTEM PROTEIN C"/>
    <property type="match status" value="1"/>
</dbReference>
<evidence type="ECO:0000256" key="1">
    <source>
        <dbReference type="ARBA" id="ARBA00022490"/>
    </source>
</evidence>
<dbReference type="FunFam" id="3.40.1440.10:FF:000001">
    <property type="entry name" value="UvrABC system protein C"/>
    <property type="match status" value="1"/>
</dbReference>